<accession>A0A1F6UZU6</accession>
<dbReference type="InterPro" id="IPR011330">
    <property type="entry name" value="Glyco_hydro/deAcase_b/a-brl"/>
</dbReference>
<dbReference type="Gene3D" id="3.20.20.370">
    <property type="entry name" value="Glycoside hydrolase/deacetylase"/>
    <property type="match status" value="1"/>
</dbReference>
<evidence type="ECO:0008006" key="3">
    <source>
        <dbReference type="Google" id="ProtNLM"/>
    </source>
</evidence>
<comment type="caution">
    <text evidence="1">The sequence shown here is derived from an EMBL/GenBank/DDBJ whole genome shotgun (WGS) entry which is preliminary data.</text>
</comment>
<sequence length="356" mass="39589">MKTEVCITIDTEFDIAGTFVDPARFAPIAESNVLCREGEQSHGLGFLLSTFAEHGVTATFFVEALNSIYFGDEPMKQIAQEIVRAGHDVQLHLHPVWTYFSDPEWRARLAHTPPNDSFVGRSQADVERLIEQGRKIFARWSIADPVALRTGGLHVDLNVYQAMQAQGMGLASNVGVGIYRPQAEALQLYGGRHRVHSVVEVPVLTYRRSGLPERFREKTLTVTGSSWREIKRLLSTARRDGVGPVVLLTHPHEFAKSDSRGGWRANRMNQERLRRLCEFLAQRRDEFEIVSFGGRADAWRQSVNVPATILSVPRFDGLRGLAENIYNDWMLAVSACAICHAGALAVQAASNGLPGV</sequence>
<proteinExistence type="predicted"/>
<reference evidence="1 2" key="1">
    <citation type="journal article" date="2016" name="Nat. Commun.">
        <title>Thousands of microbial genomes shed light on interconnected biogeochemical processes in an aquifer system.</title>
        <authorList>
            <person name="Anantharaman K."/>
            <person name="Brown C.T."/>
            <person name="Hug L.A."/>
            <person name="Sharon I."/>
            <person name="Castelle C.J."/>
            <person name="Probst A.J."/>
            <person name="Thomas B.C."/>
            <person name="Singh A."/>
            <person name="Wilkins M.J."/>
            <person name="Karaoz U."/>
            <person name="Brodie E.L."/>
            <person name="Williams K.H."/>
            <person name="Hubbard S.S."/>
            <person name="Banfield J.F."/>
        </authorList>
    </citation>
    <scope>NUCLEOTIDE SEQUENCE [LARGE SCALE GENOMIC DNA]</scope>
</reference>
<dbReference type="Proteomes" id="UP000179076">
    <property type="component" value="Unassembled WGS sequence"/>
</dbReference>
<name>A0A1F6UZU6_9PROT</name>
<evidence type="ECO:0000313" key="1">
    <source>
        <dbReference type="EMBL" id="OGI63011.1"/>
    </source>
</evidence>
<protein>
    <recommendedName>
        <fullName evidence="3">NodB homology domain-containing protein</fullName>
    </recommendedName>
</protein>
<organism evidence="1 2">
    <name type="scientific">Candidatus Muproteobacteria bacterium RBG_16_60_9</name>
    <dbReference type="NCBI Taxonomy" id="1817755"/>
    <lineage>
        <taxon>Bacteria</taxon>
        <taxon>Pseudomonadati</taxon>
        <taxon>Pseudomonadota</taxon>
        <taxon>Candidatus Muproteobacteria</taxon>
    </lineage>
</organism>
<evidence type="ECO:0000313" key="2">
    <source>
        <dbReference type="Proteomes" id="UP000179076"/>
    </source>
</evidence>
<dbReference type="GO" id="GO:0005975">
    <property type="term" value="P:carbohydrate metabolic process"/>
    <property type="evidence" value="ECO:0007669"/>
    <property type="project" value="InterPro"/>
</dbReference>
<dbReference type="AlphaFoldDB" id="A0A1F6UZU6"/>
<gene>
    <name evidence="1" type="ORF">A2W18_13005</name>
</gene>
<dbReference type="EMBL" id="MFSP01000163">
    <property type="protein sequence ID" value="OGI63011.1"/>
    <property type="molecule type" value="Genomic_DNA"/>
</dbReference>
<dbReference type="SUPFAM" id="SSF88713">
    <property type="entry name" value="Glycoside hydrolase/deacetylase"/>
    <property type="match status" value="1"/>
</dbReference>